<dbReference type="AlphaFoldDB" id="A0A2A2L9K9"/>
<dbReference type="OrthoDB" id="5825384at2759"/>
<evidence type="ECO:0000313" key="2">
    <source>
        <dbReference type="EMBL" id="PAV82853.1"/>
    </source>
</evidence>
<feature type="transmembrane region" description="Helical" evidence="1">
    <location>
        <begin position="20"/>
        <end position="44"/>
    </location>
</feature>
<name>A0A2A2L9K9_9BILA</name>
<proteinExistence type="predicted"/>
<keyword evidence="3" id="KW-1185">Reference proteome</keyword>
<dbReference type="EMBL" id="LIAE01007021">
    <property type="protein sequence ID" value="PAV82853.1"/>
    <property type="molecule type" value="Genomic_DNA"/>
</dbReference>
<organism evidence="2 3">
    <name type="scientific">Diploscapter pachys</name>
    <dbReference type="NCBI Taxonomy" id="2018661"/>
    <lineage>
        <taxon>Eukaryota</taxon>
        <taxon>Metazoa</taxon>
        <taxon>Ecdysozoa</taxon>
        <taxon>Nematoda</taxon>
        <taxon>Chromadorea</taxon>
        <taxon>Rhabditida</taxon>
        <taxon>Rhabditina</taxon>
        <taxon>Rhabditomorpha</taxon>
        <taxon>Rhabditoidea</taxon>
        <taxon>Rhabditidae</taxon>
        <taxon>Diploscapter</taxon>
    </lineage>
</organism>
<protein>
    <submittedName>
        <fullName evidence="2">Uncharacterized protein</fullName>
    </submittedName>
</protein>
<keyword evidence="1" id="KW-0812">Transmembrane</keyword>
<dbReference type="Proteomes" id="UP000218231">
    <property type="component" value="Unassembled WGS sequence"/>
</dbReference>
<accession>A0A2A2L9K9</accession>
<gene>
    <name evidence="2" type="ORF">WR25_26994</name>
</gene>
<keyword evidence="1" id="KW-1133">Transmembrane helix</keyword>
<evidence type="ECO:0000313" key="3">
    <source>
        <dbReference type="Proteomes" id="UP000218231"/>
    </source>
</evidence>
<reference evidence="2 3" key="1">
    <citation type="journal article" date="2017" name="Curr. Biol.">
        <title>Genome architecture and evolution of a unichromosomal asexual nematode.</title>
        <authorList>
            <person name="Fradin H."/>
            <person name="Zegar C."/>
            <person name="Gutwein M."/>
            <person name="Lucas J."/>
            <person name="Kovtun M."/>
            <person name="Corcoran D."/>
            <person name="Baugh L.R."/>
            <person name="Kiontke K."/>
            <person name="Gunsalus K."/>
            <person name="Fitch D.H."/>
            <person name="Piano F."/>
        </authorList>
    </citation>
    <scope>NUCLEOTIDE SEQUENCE [LARGE SCALE GENOMIC DNA]</scope>
    <source>
        <strain evidence="2">PF1309</strain>
    </source>
</reference>
<evidence type="ECO:0000256" key="1">
    <source>
        <dbReference type="SAM" id="Phobius"/>
    </source>
</evidence>
<sequence>MVTFSWSIVEPHHLRIEMTFLTTILIAIGEYYEIGLLFVASLILTQPSIITNRIDYERKFGIYNLDLEKGDPSKNLSVAMALNYYEGITQVDASSAVKNCTHIDFGSKKIKAPYGWCKMPVNNFL</sequence>
<comment type="caution">
    <text evidence="2">The sequence shown here is derived from an EMBL/GenBank/DDBJ whole genome shotgun (WGS) entry which is preliminary data.</text>
</comment>
<keyword evidence="1" id="KW-0472">Membrane</keyword>